<keyword evidence="2" id="KW-1185">Reference proteome</keyword>
<reference evidence="1" key="1">
    <citation type="submission" date="2019-10" db="EMBL/GenBank/DDBJ databases">
        <authorList>
            <consortium name="DOE Joint Genome Institute"/>
            <person name="Kuo A."/>
            <person name="Miyauchi S."/>
            <person name="Kiss E."/>
            <person name="Drula E."/>
            <person name="Kohler A."/>
            <person name="Sanchez-Garcia M."/>
            <person name="Andreopoulos B."/>
            <person name="Barry K.W."/>
            <person name="Bonito G."/>
            <person name="Buee M."/>
            <person name="Carver A."/>
            <person name="Chen C."/>
            <person name="Cichocki N."/>
            <person name="Clum A."/>
            <person name="Culley D."/>
            <person name="Crous P.W."/>
            <person name="Fauchery L."/>
            <person name="Girlanda M."/>
            <person name="Hayes R."/>
            <person name="Keri Z."/>
            <person name="Labutti K."/>
            <person name="Lipzen A."/>
            <person name="Lombard V."/>
            <person name="Magnuson J."/>
            <person name="Maillard F."/>
            <person name="Morin E."/>
            <person name="Murat C."/>
            <person name="Nolan M."/>
            <person name="Ohm R."/>
            <person name="Pangilinan J."/>
            <person name="Pereira M."/>
            <person name="Perotto S."/>
            <person name="Peter M."/>
            <person name="Riley R."/>
            <person name="Sitrit Y."/>
            <person name="Stielow B."/>
            <person name="Szollosi G."/>
            <person name="Zifcakova L."/>
            <person name="Stursova M."/>
            <person name="Spatafora J.W."/>
            <person name="Tedersoo L."/>
            <person name="Vaario L.-M."/>
            <person name="Yamada A."/>
            <person name="Yan M."/>
            <person name="Wang P."/>
            <person name="Xu J."/>
            <person name="Bruns T."/>
            <person name="Baldrian P."/>
            <person name="Vilgalys R."/>
            <person name="Henrissat B."/>
            <person name="Grigoriev I.V."/>
            <person name="Hibbett D."/>
            <person name="Nagy L.G."/>
            <person name="Martin F.M."/>
        </authorList>
    </citation>
    <scope>NUCLEOTIDE SEQUENCE</scope>
    <source>
        <strain evidence="1">P2</strain>
    </source>
</reference>
<proteinExistence type="predicted"/>
<dbReference type="EMBL" id="MU118034">
    <property type="protein sequence ID" value="KAF9647408.1"/>
    <property type="molecule type" value="Genomic_DNA"/>
</dbReference>
<sequence length="78" mass="8817">MSAIHYSSTGGSFTFVKYVFSRLHICFSSDTCRQFKPETPATEEPSPHSRQLPQLQVTFRDPSSPNGFSPVLQKIKRP</sequence>
<evidence type="ECO:0000313" key="1">
    <source>
        <dbReference type="EMBL" id="KAF9647408.1"/>
    </source>
</evidence>
<protein>
    <submittedName>
        <fullName evidence="1">Uncharacterized protein</fullName>
    </submittedName>
</protein>
<accession>A0ACB6ZDK7</accession>
<organism evidence="1 2">
    <name type="scientific">Thelephora ganbajun</name>
    <name type="common">Ganba fungus</name>
    <dbReference type="NCBI Taxonomy" id="370292"/>
    <lineage>
        <taxon>Eukaryota</taxon>
        <taxon>Fungi</taxon>
        <taxon>Dikarya</taxon>
        <taxon>Basidiomycota</taxon>
        <taxon>Agaricomycotina</taxon>
        <taxon>Agaricomycetes</taxon>
        <taxon>Thelephorales</taxon>
        <taxon>Thelephoraceae</taxon>
        <taxon>Thelephora</taxon>
    </lineage>
</organism>
<evidence type="ECO:0000313" key="2">
    <source>
        <dbReference type="Proteomes" id="UP000886501"/>
    </source>
</evidence>
<comment type="caution">
    <text evidence="1">The sequence shown here is derived from an EMBL/GenBank/DDBJ whole genome shotgun (WGS) entry which is preliminary data.</text>
</comment>
<name>A0ACB6ZDK7_THEGA</name>
<reference evidence="1" key="2">
    <citation type="journal article" date="2020" name="Nat. Commun.">
        <title>Large-scale genome sequencing of mycorrhizal fungi provides insights into the early evolution of symbiotic traits.</title>
        <authorList>
            <person name="Miyauchi S."/>
            <person name="Kiss E."/>
            <person name="Kuo A."/>
            <person name="Drula E."/>
            <person name="Kohler A."/>
            <person name="Sanchez-Garcia M."/>
            <person name="Morin E."/>
            <person name="Andreopoulos B."/>
            <person name="Barry K.W."/>
            <person name="Bonito G."/>
            <person name="Buee M."/>
            <person name="Carver A."/>
            <person name="Chen C."/>
            <person name="Cichocki N."/>
            <person name="Clum A."/>
            <person name="Culley D."/>
            <person name="Crous P.W."/>
            <person name="Fauchery L."/>
            <person name="Girlanda M."/>
            <person name="Hayes R.D."/>
            <person name="Keri Z."/>
            <person name="LaButti K."/>
            <person name="Lipzen A."/>
            <person name="Lombard V."/>
            <person name="Magnuson J."/>
            <person name="Maillard F."/>
            <person name="Murat C."/>
            <person name="Nolan M."/>
            <person name="Ohm R.A."/>
            <person name="Pangilinan J."/>
            <person name="Pereira M.F."/>
            <person name="Perotto S."/>
            <person name="Peter M."/>
            <person name="Pfister S."/>
            <person name="Riley R."/>
            <person name="Sitrit Y."/>
            <person name="Stielow J.B."/>
            <person name="Szollosi G."/>
            <person name="Zifcakova L."/>
            <person name="Stursova M."/>
            <person name="Spatafora J.W."/>
            <person name="Tedersoo L."/>
            <person name="Vaario L.M."/>
            <person name="Yamada A."/>
            <person name="Yan M."/>
            <person name="Wang P."/>
            <person name="Xu J."/>
            <person name="Bruns T."/>
            <person name="Baldrian P."/>
            <person name="Vilgalys R."/>
            <person name="Dunand C."/>
            <person name="Henrissat B."/>
            <person name="Grigoriev I.V."/>
            <person name="Hibbett D."/>
            <person name="Nagy L.G."/>
            <person name="Martin F.M."/>
        </authorList>
    </citation>
    <scope>NUCLEOTIDE SEQUENCE</scope>
    <source>
        <strain evidence="1">P2</strain>
    </source>
</reference>
<gene>
    <name evidence="1" type="ORF">BDM02DRAFT_3117111</name>
</gene>
<dbReference type="Proteomes" id="UP000886501">
    <property type="component" value="Unassembled WGS sequence"/>
</dbReference>